<sequence>MEEAFAPDSGRSAQLFTKAKEVLLELFNTPEEMVISNQSLRELISGFSSRLERAFQDGTEEDLLQFWQNELPKAKKRLLNEAKRDPIRLADNRTLPLLSENKAGNFLRMCPDAPEPF</sequence>
<dbReference type="RefSeq" id="WP_379848750.1">
    <property type="nucleotide sequence ID" value="NZ_JBHSMA010000008.1"/>
</dbReference>
<organism evidence="1 2">
    <name type="scientific">Larkinella bovis</name>
    <dbReference type="NCBI Taxonomy" id="683041"/>
    <lineage>
        <taxon>Bacteria</taxon>
        <taxon>Pseudomonadati</taxon>
        <taxon>Bacteroidota</taxon>
        <taxon>Cytophagia</taxon>
        <taxon>Cytophagales</taxon>
        <taxon>Spirosomataceae</taxon>
        <taxon>Larkinella</taxon>
    </lineage>
</organism>
<name>A0ABW0IHJ1_9BACT</name>
<comment type="caution">
    <text evidence="1">The sequence shown here is derived from an EMBL/GenBank/DDBJ whole genome shotgun (WGS) entry which is preliminary data.</text>
</comment>
<keyword evidence="2" id="KW-1185">Reference proteome</keyword>
<dbReference type="Proteomes" id="UP001596106">
    <property type="component" value="Unassembled WGS sequence"/>
</dbReference>
<protein>
    <submittedName>
        <fullName evidence="1">Uncharacterized protein</fullName>
    </submittedName>
</protein>
<reference evidence="2" key="1">
    <citation type="journal article" date="2019" name="Int. J. Syst. Evol. Microbiol.">
        <title>The Global Catalogue of Microorganisms (GCM) 10K type strain sequencing project: providing services to taxonomists for standard genome sequencing and annotation.</title>
        <authorList>
            <consortium name="The Broad Institute Genomics Platform"/>
            <consortium name="The Broad Institute Genome Sequencing Center for Infectious Disease"/>
            <person name="Wu L."/>
            <person name="Ma J."/>
        </authorList>
    </citation>
    <scope>NUCLEOTIDE SEQUENCE [LARGE SCALE GENOMIC DNA]</scope>
    <source>
        <strain evidence="2">CCUG 55250</strain>
    </source>
</reference>
<accession>A0ABW0IHJ1</accession>
<gene>
    <name evidence="1" type="ORF">ACFPMF_21135</name>
</gene>
<proteinExistence type="predicted"/>
<dbReference type="EMBL" id="JBHSMA010000008">
    <property type="protein sequence ID" value="MFC5411841.1"/>
    <property type="molecule type" value="Genomic_DNA"/>
</dbReference>
<evidence type="ECO:0000313" key="2">
    <source>
        <dbReference type="Proteomes" id="UP001596106"/>
    </source>
</evidence>
<evidence type="ECO:0000313" key="1">
    <source>
        <dbReference type="EMBL" id="MFC5411841.1"/>
    </source>
</evidence>